<dbReference type="SUPFAM" id="SSF57850">
    <property type="entry name" value="RING/U-box"/>
    <property type="match status" value="1"/>
</dbReference>
<dbReference type="PROSITE" id="PS50188">
    <property type="entry name" value="B302_SPRY"/>
    <property type="match status" value="1"/>
</dbReference>
<dbReference type="SMART" id="SM00336">
    <property type="entry name" value="BBOX"/>
    <property type="match status" value="1"/>
</dbReference>
<keyword evidence="5" id="KW-0391">Immunity</keyword>
<dbReference type="Pfam" id="PF25600">
    <property type="entry name" value="TRIM_CC"/>
    <property type="match status" value="1"/>
</dbReference>
<dbReference type="Proteomes" id="UP001501920">
    <property type="component" value="Chromosome 4"/>
</dbReference>
<keyword evidence="1" id="KW-0399">Innate immunity</keyword>
<dbReference type="GO" id="GO:0045087">
    <property type="term" value="P:innate immune response"/>
    <property type="evidence" value="ECO:0007669"/>
    <property type="project" value="UniProtKB-KW"/>
</dbReference>
<dbReference type="SUPFAM" id="SSF49899">
    <property type="entry name" value="Concanavalin A-like lectins/glucanases"/>
    <property type="match status" value="1"/>
</dbReference>
<dbReference type="PROSITE" id="PS50089">
    <property type="entry name" value="ZF_RING_2"/>
    <property type="match status" value="1"/>
</dbReference>
<dbReference type="Gene3D" id="3.30.160.60">
    <property type="entry name" value="Classic Zinc Finger"/>
    <property type="match status" value="1"/>
</dbReference>
<feature type="domain" description="B30.2/SPRY" evidence="9">
    <location>
        <begin position="360"/>
        <end position="554"/>
    </location>
</feature>
<dbReference type="STRING" id="42514.ENSPNAP00000030837"/>
<evidence type="ECO:0000256" key="1">
    <source>
        <dbReference type="ARBA" id="ARBA00022588"/>
    </source>
</evidence>
<dbReference type="InterPro" id="IPR000315">
    <property type="entry name" value="Znf_B-box"/>
</dbReference>
<dbReference type="AlphaFoldDB" id="A0A3B4E2J6"/>
<keyword evidence="4" id="KW-0862">Zinc</keyword>
<dbReference type="Pfam" id="PF15227">
    <property type="entry name" value="zf-C3HC4_4"/>
    <property type="match status" value="1"/>
</dbReference>
<dbReference type="Gene3D" id="2.60.120.920">
    <property type="match status" value="1"/>
</dbReference>
<dbReference type="InterPro" id="IPR013083">
    <property type="entry name" value="Znf_RING/FYVE/PHD"/>
</dbReference>
<dbReference type="PANTHER" id="PTHR25465:SF5">
    <property type="entry name" value="E3 UBIQUITIN_ISG15 LIGASE TRIM25-RELATED"/>
    <property type="match status" value="1"/>
</dbReference>
<sequence length="554" mass="62209">MFESGTEASRDYLNCSVCLNELTDPVTIPCGHSYCIKCIKECWDEVELQKKAYSCPQCRGVFPTRPVLNRSTVLTDVLRGLKSSADMEVNLNGGECNFCGGEKRRAVKSCLTCVASFCETHLKTHLEFPVLQRHTLVEPCSRLQEMLCPLHNKLLDVYCIQDKRCICLLCAMDEHSDHKTVSAAKEWSEQRQKPLQNLQERFPGLLQRREKDLQALTKAVKTYSTSAEAAVELNEGFLAEITQSMEKKLSQLSNLIQAYEKKELCQAEGLQKKLEQTIARLKLSDTECDQLRHKDQHILCLQEFLSLSAFSETESLQSNPVKENPSFLNAADILSGLKEQLEELFDEKIKEMTSAAINLKIVLPANPKTRQEFQEHFVQLKLSPESSHPCLKLSEENRKVMCASSSSSSSLKSSVQANAEKFTSLYQVLCDSPVKGCCYWEVMRSGTVHIALSYGSIPRNSSYSSSKFGCNSESWSLECSGNKFTFWHKCHATEISAQCQSTIGVYLDESAGTLAFYQISTNSTMTLLHKAHIEFTKPVYPGFRLECGSSVTLC</sequence>
<feature type="domain" description="B box-type" evidence="8">
    <location>
        <begin position="143"/>
        <end position="183"/>
    </location>
</feature>
<dbReference type="GeneID" id="108439574"/>
<accession>A0A3B4E2J6</accession>
<evidence type="ECO:0000313" key="11">
    <source>
        <dbReference type="Proteomes" id="UP001501920"/>
    </source>
</evidence>
<keyword evidence="11" id="KW-1185">Reference proteome</keyword>
<dbReference type="InterPro" id="IPR051051">
    <property type="entry name" value="E3_ubiq-ligase_TRIM/RNF"/>
</dbReference>
<dbReference type="OrthoDB" id="9049620at2759"/>
<dbReference type="InterPro" id="IPR006574">
    <property type="entry name" value="PRY"/>
</dbReference>
<feature type="domain" description="RING-type" evidence="7">
    <location>
        <begin position="15"/>
        <end position="59"/>
    </location>
</feature>
<evidence type="ECO:0000259" key="9">
    <source>
        <dbReference type="PROSITE" id="PS50188"/>
    </source>
</evidence>
<dbReference type="RefSeq" id="XP_017573529.2">
    <property type="nucleotide sequence ID" value="XM_017718040.2"/>
</dbReference>
<dbReference type="InterPro" id="IPR001841">
    <property type="entry name" value="Znf_RING"/>
</dbReference>
<evidence type="ECO:0000256" key="4">
    <source>
        <dbReference type="ARBA" id="ARBA00022833"/>
    </source>
</evidence>
<dbReference type="Gene3D" id="3.30.40.10">
    <property type="entry name" value="Zinc/RING finger domain, C3HC4 (zinc finger)"/>
    <property type="match status" value="1"/>
</dbReference>
<dbReference type="Pfam" id="PF13765">
    <property type="entry name" value="PRY"/>
    <property type="match status" value="1"/>
</dbReference>
<dbReference type="InterPro" id="IPR001870">
    <property type="entry name" value="B30.2/SPRY"/>
</dbReference>
<dbReference type="InterPro" id="IPR043136">
    <property type="entry name" value="B30.2/SPRY_sf"/>
</dbReference>
<dbReference type="InterPro" id="IPR003877">
    <property type="entry name" value="SPRY_dom"/>
</dbReference>
<organism evidence="10 11">
    <name type="scientific">Pygocentrus nattereri</name>
    <name type="common">Red-bellied piranha</name>
    <dbReference type="NCBI Taxonomy" id="42514"/>
    <lineage>
        <taxon>Eukaryota</taxon>
        <taxon>Metazoa</taxon>
        <taxon>Chordata</taxon>
        <taxon>Craniata</taxon>
        <taxon>Vertebrata</taxon>
        <taxon>Euteleostomi</taxon>
        <taxon>Actinopterygii</taxon>
        <taxon>Neopterygii</taxon>
        <taxon>Teleostei</taxon>
        <taxon>Ostariophysi</taxon>
        <taxon>Characiformes</taxon>
        <taxon>Characoidei</taxon>
        <taxon>Pygocentrus</taxon>
    </lineage>
</organism>
<keyword evidence="3 6" id="KW-0863">Zinc-finger</keyword>
<name>A0A3B4E2J6_PYGNA</name>
<evidence type="ECO:0000256" key="3">
    <source>
        <dbReference type="ARBA" id="ARBA00022771"/>
    </source>
</evidence>
<dbReference type="InterPro" id="IPR058030">
    <property type="entry name" value="TRIM8/14/16/25/29/45/65_CC"/>
</dbReference>
<evidence type="ECO:0000259" key="7">
    <source>
        <dbReference type="PROSITE" id="PS50089"/>
    </source>
</evidence>
<dbReference type="GO" id="GO:0008270">
    <property type="term" value="F:zinc ion binding"/>
    <property type="evidence" value="ECO:0007669"/>
    <property type="project" value="UniProtKB-KW"/>
</dbReference>
<dbReference type="InterPro" id="IPR013320">
    <property type="entry name" value="ConA-like_dom_sf"/>
</dbReference>
<evidence type="ECO:0000259" key="8">
    <source>
        <dbReference type="PROSITE" id="PS50119"/>
    </source>
</evidence>
<dbReference type="SMART" id="SM00184">
    <property type="entry name" value="RING"/>
    <property type="match status" value="1"/>
</dbReference>
<dbReference type="PROSITE" id="PS00518">
    <property type="entry name" value="ZF_RING_1"/>
    <property type="match status" value="1"/>
</dbReference>
<dbReference type="OMA" id="QDKRCIC"/>
<dbReference type="Pfam" id="PF00643">
    <property type="entry name" value="zf-B_box"/>
    <property type="match status" value="1"/>
</dbReference>
<reference evidence="10 11" key="1">
    <citation type="submission" date="2020-10" db="EMBL/GenBank/DDBJ databases">
        <title>Pygocentrus nattereri (red-bellied piranha) genome, fPygNat1, primary haplotype.</title>
        <authorList>
            <person name="Myers G."/>
            <person name="Meyer A."/>
            <person name="Karagic N."/>
            <person name="Pippel M."/>
            <person name="Winkler S."/>
            <person name="Tracey A."/>
            <person name="Wood J."/>
            <person name="Formenti G."/>
            <person name="Howe K."/>
            <person name="Fedrigo O."/>
            <person name="Jarvis E.D."/>
        </authorList>
    </citation>
    <scope>NUCLEOTIDE SEQUENCE [LARGE SCALE GENOMIC DNA]</scope>
</reference>
<dbReference type="Gene3D" id="4.10.830.40">
    <property type="match status" value="1"/>
</dbReference>
<dbReference type="PROSITE" id="PS50119">
    <property type="entry name" value="ZF_BBOX"/>
    <property type="match status" value="1"/>
</dbReference>
<dbReference type="InterPro" id="IPR003879">
    <property type="entry name" value="Butyrophylin_SPRY"/>
</dbReference>
<reference evidence="10" key="2">
    <citation type="submission" date="2025-08" db="UniProtKB">
        <authorList>
            <consortium name="Ensembl"/>
        </authorList>
    </citation>
    <scope>IDENTIFICATION</scope>
</reference>
<dbReference type="CDD" id="cd19769">
    <property type="entry name" value="Bbox2_TRIM16-like"/>
    <property type="match status" value="1"/>
</dbReference>
<reference evidence="10" key="3">
    <citation type="submission" date="2025-09" db="UniProtKB">
        <authorList>
            <consortium name="Ensembl"/>
        </authorList>
    </citation>
    <scope>IDENTIFICATION</scope>
</reference>
<evidence type="ECO:0000256" key="5">
    <source>
        <dbReference type="ARBA" id="ARBA00022859"/>
    </source>
</evidence>
<proteinExistence type="predicted"/>
<dbReference type="InterPro" id="IPR017907">
    <property type="entry name" value="Znf_RING_CS"/>
</dbReference>
<dbReference type="SUPFAM" id="SSF57845">
    <property type="entry name" value="B-box zinc-binding domain"/>
    <property type="match status" value="1"/>
</dbReference>
<evidence type="ECO:0000256" key="6">
    <source>
        <dbReference type="PROSITE-ProRule" id="PRU00024"/>
    </source>
</evidence>
<dbReference type="PRINTS" id="PR01407">
    <property type="entry name" value="BUTYPHLNCDUF"/>
</dbReference>
<dbReference type="Pfam" id="PF00622">
    <property type="entry name" value="SPRY"/>
    <property type="match status" value="1"/>
</dbReference>
<keyword evidence="2" id="KW-0479">Metal-binding</keyword>
<dbReference type="Ensembl" id="ENSPNAT00000019324.2">
    <property type="protein sequence ID" value="ENSPNAP00000030837.2"/>
    <property type="gene ID" value="ENSPNAG00000017804.2"/>
</dbReference>
<dbReference type="GO" id="GO:0005737">
    <property type="term" value="C:cytoplasm"/>
    <property type="evidence" value="ECO:0007669"/>
    <property type="project" value="UniProtKB-ARBA"/>
</dbReference>
<evidence type="ECO:0000313" key="10">
    <source>
        <dbReference type="Ensembl" id="ENSPNAP00000030837.2"/>
    </source>
</evidence>
<protein>
    <recommendedName>
        <fullName evidence="12">Tripartite motif-containing protein 16-like</fullName>
    </recommendedName>
</protein>
<evidence type="ECO:0008006" key="12">
    <source>
        <dbReference type="Google" id="ProtNLM"/>
    </source>
</evidence>
<dbReference type="PANTHER" id="PTHR25465">
    <property type="entry name" value="B-BOX DOMAIN CONTAINING"/>
    <property type="match status" value="1"/>
</dbReference>
<evidence type="ECO:0000256" key="2">
    <source>
        <dbReference type="ARBA" id="ARBA00022723"/>
    </source>
</evidence>
<dbReference type="GeneTree" id="ENSGT01150000286931"/>